<dbReference type="Gene3D" id="3.30.450.20">
    <property type="entry name" value="PAS domain"/>
    <property type="match status" value="1"/>
</dbReference>
<dbReference type="PANTHER" id="PTHR45138">
    <property type="entry name" value="REGULATORY COMPONENTS OF SENSORY TRANSDUCTION SYSTEM"/>
    <property type="match status" value="1"/>
</dbReference>
<dbReference type="PANTHER" id="PTHR45138:SF9">
    <property type="entry name" value="DIGUANYLATE CYCLASE DGCM-RELATED"/>
    <property type="match status" value="1"/>
</dbReference>
<evidence type="ECO:0000256" key="1">
    <source>
        <dbReference type="ARBA" id="ARBA00001946"/>
    </source>
</evidence>
<name>A0A9J6PNN8_9GAMM</name>
<sequence>MLRRLWPKTDLRTLITMLAVASIVITLANTLYATWRVQRELLINNTLESNRVYATKLASTTEIFFQLAKSQLSWSATILSSGLDDDAALQQEVDRLREQTTSFNSVVIVDANGWVRSISPESLMLKGMHLTTAAARQALTERKPLISQPTISAANNLMVFISYPVWSKTGTYLGYVGGTLYLKKKSILNELLGEQYYRDGSSLYVVDKQNQVLYHQDSKLIGKGIAPLISDEEKSKRRNGYLEIHPQNSEPMLAGYAMVPAADWMIVALKPTQTTLEPLSSLLLQVLKHSVPFALLTLISAWILARLIALPLYQLARKASQMDAQGVSTEINGIRSWYFEAAQIKRALLAGIGLLQDKIGRLKFEVQTDPLTQLLNRRGLSAVMEYFLTTRQSFAVLALDIDHFKQVNDTYGHDVGDDVIIRIARELEHSSRQTDVVCRNGGEEFLLILPGADSETALMIAERVRQRVAQTEIKQVGNVSVSVGVALWRPDGESMEEAFKLADEALYQAKRAGRNCVVHAGVQQQPLLISPARLHG</sequence>
<dbReference type="SMART" id="SM00267">
    <property type="entry name" value="GGDEF"/>
    <property type="match status" value="1"/>
</dbReference>
<proteinExistence type="predicted"/>
<comment type="catalytic activity">
    <reaction evidence="4">
        <text>2 GTP = 3',3'-c-di-GMP + 2 diphosphate</text>
        <dbReference type="Rhea" id="RHEA:24898"/>
        <dbReference type="ChEBI" id="CHEBI:33019"/>
        <dbReference type="ChEBI" id="CHEBI:37565"/>
        <dbReference type="ChEBI" id="CHEBI:58805"/>
        <dbReference type="EC" id="2.7.7.65"/>
    </reaction>
</comment>
<protein>
    <recommendedName>
        <fullName evidence="3">diguanylate cyclase</fullName>
        <ecNumber evidence="3">2.7.7.65</ecNumber>
    </recommendedName>
</protein>
<gene>
    <name evidence="7" type="ORF">N5923_07110</name>
</gene>
<dbReference type="FunFam" id="3.30.70.270:FF:000001">
    <property type="entry name" value="Diguanylate cyclase domain protein"/>
    <property type="match status" value="1"/>
</dbReference>
<comment type="caution">
    <text evidence="7">The sequence shown here is derived from an EMBL/GenBank/DDBJ whole genome shotgun (WGS) entry which is preliminary data.</text>
</comment>
<dbReference type="EC" id="2.7.7.65" evidence="3"/>
<dbReference type="CDD" id="cd18773">
    <property type="entry name" value="PDC1_HK_sensor"/>
    <property type="match status" value="1"/>
</dbReference>
<feature type="transmembrane region" description="Helical" evidence="5">
    <location>
        <begin position="12"/>
        <end position="35"/>
    </location>
</feature>
<dbReference type="InterPro" id="IPR043128">
    <property type="entry name" value="Rev_trsase/Diguanyl_cyclase"/>
</dbReference>
<evidence type="ECO:0000313" key="8">
    <source>
        <dbReference type="Proteomes" id="UP001064262"/>
    </source>
</evidence>
<dbReference type="AlphaFoldDB" id="A0A9J6PNN8"/>
<accession>A0A9J6PNN8</accession>
<dbReference type="CDD" id="cd18774">
    <property type="entry name" value="PDC2_HK_sensor"/>
    <property type="match status" value="1"/>
</dbReference>
<keyword evidence="8" id="KW-1185">Reference proteome</keyword>
<dbReference type="Pfam" id="PF00990">
    <property type="entry name" value="GGDEF"/>
    <property type="match status" value="1"/>
</dbReference>
<evidence type="ECO:0000256" key="4">
    <source>
        <dbReference type="ARBA" id="ARBA00034247"/>
    </source>
</evidence>
<feature type="domain" description="GGDEF" evidence="6">
    <location>
        <begin position="392"/>
        <end position="522"/>
    </location>
</feature>
<organism evidence="7 8">
    <name type="scientific">Winslowiella arboricola</name>
    <dbReference type="NCBI Taxonomy" id="2978220"/>
    <lineage>
        <taxon>Bacteria</taxon>
        <taxon>Pseudomonadati</taxon>
        <taxon>Pseudomonadota</taxon>
        <taxon>Gammaproteobacteria</taxon>
        <taxon>Enterobacterales</taxon>
        <taxon>Erwiniaceae</taxon>
        <taxon>Winslowiella</taxon>
    </lineage>
</organism>
<dbReference type="SUPFAM" id="SSF103190">
    <property type="entry name" value="Sensory domain-like"/>
    <property type="match status" value="1"/>
</dbReference>
<evidence type="ECO:0000259" key="6">
    <source>
        <dbReference type="PROSITE" id="PS50887"/>
    </source>
</evidence>
<dbReference type="GO" id="GO:0052621">
    <property type="term" value="F:diguanylate cyclase activity"/>
    <property type="evidence" value="ECO:0007669"/>
    <property type="project" value="UniProtKB-EC"/>
</dbReference>
<dbReference type="Gene3D" id="3.30.70.270">
    <property type="match status" value="1"/>
</dbReference>
<reference evidence="7" key="1">
    <citation type="submission" date="2022-09" db="EMBL/GenBank/DDBJ databases">
        <title>Winslowiella arboricola sp. nov., isolated from bleeding cankers on broadleaf hosts.</title>
        <authorList>
            <person name="Brady C."/>
            <person name="Kaur S."/>
            <person name="Crampton B."/>
            <person name="Maddock D."/>
            <person name="Arnold D."/>
            <person name="Denman S."/>
        </authorList>
    </citation>
    <scope>NUCLEOTIDE SEQUENCE</scope>
    <source>
        <strain evidence="7">BAC 15a-03b</strain>
    </source>
</reference>
<evidence type="ECO:0000313" key="7">
    <source>
        <dbReference type="EMBL" id="MCU5777256.1"/>
    </source>
</evidence>
<dbReference type="GO" id="GO:0043709">
    <property type="term" value="P:cell adhesion involved in single-species biofilm formation"/>
    <property type="evidence" value="ECO:0007669"/>
    <property type="project" value="TreeGrafter"/>
</dbReference>
<evidence type="ECO:0000256" key="5">
    <source>
        <dbReference type="SAM" id="Phobius"/>
    </source>
</evidence>
<evidence type="ECO:0000256" key="2">
    <source>
        <dbReference type="ARBA" id="ARBA00004665"/>
    </source>
</evidence>
<dbReference type="GO" id="GO:0005886">
    <property type="term" value="C:plasma membrane"/>
    <property type="evidence" value="ECO:0007669"/>
    <property type="project" value="TreeGrafter"/>
</dbReference>
<keyword evidence="5" id="KW-0812">Transmembrane</keyword>
<comment type="pathway">
    <text evidence="2">Purine metabolism; 3',5'-cyclic di-GMP biosynthesis.</text>
</comment>
<dbReference type="InterPro" id="IPR029787">
    <property type="entry name" value="Nucleotide_cyclase"/>
</dbReference>
<keyword evidence="5" id="KW-1133">Transmembrane helix</keyword>
<dbReference type="SUPFAM" id="SSF55073">
    <property type="entry name" value="Nucleotide cyclase"/>
    <property type="match status" value="1"/>
</dbReference>
<keyword evidence="5" id="KW-0472">Membrane</keyword>
<dbReference type="RefSeq" id="WP_267143319.1">
    <property type="nucleotide sequence ID" value="NZ_JAODIL010000076.1"/>
</dbReference>
<evidence type="ECO:0000256" key="3">
    <source>
        <dbReference type="ARBA" id="ARBA00012528"/>
    </source>
</evidence>
<dbReference type="PROSITE" id="PS50887">
    <property type="entry name" value="GGDEF"/>
    <property type="match status" value="1"/>
</dbReference>
<dbReference type="Proteomes" id="UP001064262">
    <property type="component" value="Unassembled WGS sequence"/>
</dbReference>
<dbReference type="CDD" id="cd01949">
    <property type="entry name" value="GGDEF"/>
    <property type="match status" value="1"/>
</dbReference>
<dbReference type="GO" id="GO:1902201">
    <property type="term" value="P:negative regulation of bacterial-type flagellum-dependent cell motility"/>
    <property type="evidence" value="ECO:0007669"/>
    <property type="project" value="TreeGrafter"/>
</dbReference>
<dbReference type="InterPro" id="IPR050469">
    <property type="entry name" value="Diguanylate_Cyclase"/>
</dbReference>
<dbReference type="NCBIfam" id="TIGR00254">
    <property type="entry name" value="GGDEF"/>
    <property type="match status" value="1"/>
</dbReference>
<comment type="cofactor">
    <cofactor evidence="1">
        <name>Mg(2+)</name>
        <dbReference type="ChEBI" id="CHEBI:18420"/>
    </cofactor>
</comment>
<dbReference type="InterPro" id="IPR000160">
    <property type="entry name" value="GGDEF_dom"/>
</dbReference>
<dbReference type="InterPro" id="IPR029151">
    <property type="entry name" value="Sensor-like_sf"/>
</dbReference>
<dbReference type="EMBL" id="JAODIM010000038">
    <property type="protein sequence ID" value="MCU5777256.1"/>
    <property type="molecule type" value="Genomic_DNA"/>
</dbReference>